<evidence type="ECO:0000259" key="5">
    <source>
        <dbReference type="PROSITE" id="PS51898"/>
    </source>
</evidence>
<dbReference type="InterPro" id="IPR025166">
    <property type="entry name" value="Integrase_DNA_bind_dom"/>
</dbReference>
<feature type="domain" description="Tyr recombinase" evidence="5">
    <location>
        <begin position="226"/>
        <end position="408"/>
    </location>
</feature>
<keyword evidence="7" id="KW-1185">Reference proteome</keyword>
<evidence type="ECO:0000256" key="2">
    <source>
        <dbReference type="ARBA" id="ARBA00022908"/>
    </source>
</evidence>
<dbReference type="InterPro" id="IPR002104">
    <property type="entry name" value="Integrase_catalytic"/>
</dbReference>
<dbReference type="Gene3D" id="1.10.443.10">
    <property type="entry name" value="Intergrase catalytic core"/>
    <property type="match status" value="1"/>
</dbReference>
<dbReference type="PANTHER" id="PTHR30629:SF2">
    <property type="entry name" value="PROPHAGE INTEGRASE INTS-RELATED"/>
    <property type="match status" value="1"/>
</dbReference>
<dbReference type="Gene3D" id="1.10.150.130">
    <property type="match status" value="1"/>
</dbReference>
<dbReference type="InterPro" id="IPR011010">
    <property type="entry name" value="DNA_brk_join_enz"/>
</dbReference>
<reference evidence="6 7" key="1">
    <citation type="submission" date="2022-05" db="EMBL/GenBank/DDBJ databases">
        <title>S8-45 Sphingomonas ultraviolaceadurans.</title>
        <authorList>
            <person name="Liu Y."/>
        </authorList>
    </citation>
    <scope>NUCLEOTIDE SEQUENCE [LARGE SCALE GENOMIC DNA]</scope>
    <source>
        <strain evidence="6 7">S8-45</strain>
    </source>
</reference>
<organism evidence="6 7">
    <name type="scientific">Sphingomonas glaciei</name>
    <dbReference type="NCBI Taxonomy" id="2938948"/>
    <lineage>
        <taxon>Bacteria</taxon>
        <taxon>Pseudomonadati</taxon>
        <taxon>Pseudomonadota</taxon>
        <taxon>Alphaproteobacteria</taxon>
        <taxon>Sphingomonadales</taxon>
        <taxon>Sphingomonadaceae</taxon>
        <taxon>Sphingomonas</taxon>
    </lineage>
</organism>
<proteinExistence type="inferred from homology"/>
<evidence type="ECO:0000313" key="7">
    <source>
        <dbReference type="Proteomes" id="UP000831921"/>
    </source>
</evidence>
<dbReference type="EMBL" id="CP097253">
    <property type="protein sequence ID" value="UUR08242.1"/>
    <property type="molecule type" value="Genomic_DNA"/>
</dbReference>
<evidence type="ECO:0000256" key="1">
    <source>
        <dbReference type="ARBA" id="ARBA00008857"/>
    </source>
</evidence>
<evidence type="ECO:0000313" key="6">
    <source>
        <dbReference type="EMBL" id="UUR08242.1"/>
    </source>
</evidence>
<dbReference type="SUPFAM" id="SSF56349">
    <property type="entry name" value="DNA breaking-rejoining enzymes"/>
    <property type="match status" value="1"/>
</dbReference>
<dbReference type="Pfam" id="PF13356">
    <property type="entry name" value="Arm-DNA-bind_3"/>
    <property type="match status" value="1"/>
</dbReference>
<dbReference type="Gene3D" id="3.30.160.390">
    <property type="entry name" value="Integrase, DNA-binding domain"/>
    <property type="match status" value="1"/>
</dbReference>
<accession>A0ABY5MVU5</accession>
<keyword evidence="4" id="KW-0233">DNA recombination</keyword>
<dbReference type="Proteomes" id="UP000831921">
    <property type="component" value="Chromosome"/>
</dbReference>
<name>A0ABY5MVU5_9SPHN</name>
<dbReference type="PANTHER" id="PTHR30629">
    <property type="entry name" value="PROPHAGE INTEGRASE"/>
    <property type="match status" value="1"/>
</dbReference>
<dbReference type="PROSITE" id="PS51898">
    <property type="entry name" value="TYR_RECOMBINASE"/>
    <property type="match status" value="1"/>
</dbReference>
<gene>
    <name evidence="6" type="ORF">M1K48_00925</name>
</gene>
<dbReference type="InterPro" id="IPR050808">
    <property type="entry name" value="Phage_Integrase"/>
</dbReference>
<dbReference type="InterPro" id="IPR013762">
    <property type="entry name" value="Integrase-like_cat_sf"/>
</dbReference>
<dbReference type="InterPro" id="IPR038488">
    <property type="entry name" value="Integrase_DNA-bd_sf"/>
</dbReference>
<evidence type="ECO:0000256" key="4">
    <source>
        <dbReference type="ARBA" id="ARBA00023172"/>
    </source>
</evidence>
<keyword evidence="2" id="KW-0229">DNA integration</keyword>
<sequence length="435" mass="48668">MAKLSKTFVEKVQPPATGHEVHWDGGHDRAVKGYGLRVSSLGKRVFIVSGRVRGKQLQYTVGPFGQLTEDEARSKARTILQQMREGIDPRDVKKADEAAKITLAEVCKQYVSRPGKLKDSSKAEIERHVAKVFADWQHKPIAEITEAQVRKRYREMATKGLTGKPAPGQANISMTTLRSLINYAARQFKKADGSPLITHNPVSALRDDWIQLKPRTRDVDTRKVGEVWHMLTTLRADLIAAQQREDGRVNPQDADKQAGVDLALFLLLTGARRNEGAKLEWKNVNLEEGWFHLPDPKNANPVWIPLSVQAKALLSARPRVRGNPYVFATRSKAGHVVDTRAPLTRVSEIAGQTLSAHDLRRTFVSVAVTVCNVDLYRVELLTNHVPRSVTTRHYLQTSRLQYLQPEVERIGTWMEDQGRIAEAKASGGNVVTLRA</sequence>
<comment type="similarity">
    <text evidence="1">Belongs to the 'phage' integrase family.</text>
</comment>
<dbReference type="Pfam" id="PF00589">
    <property type="entry name" value="Phage_integrase"/>
    <property type="match status" value="1"/>
</dbReference>
<keyword evidence="3" id="KW-0238">DNA-binding</keyword>
<dbReference type="InterPro" id="IPR010998">
    <property type="entry name" value="Integrase_recombinase_N"/>
</dbReference>
<protein>
    <submittedName>
        <fullName evidence="6">Integrase family protein</fullName>
    </submittedName>
</protein>
<dbReference type="RefSeq" id="WP_249504021.1">
    <property type="nucleotide sequence ID" value="NZ_CP097253.1"/>
</dbReference>
<evidence type="ECO:0000256" key="3">
    <source>
        <dbReference type="ARBA" id="ARBA00023125"/>
    </source>
</evidence>